<evidence type="ECO:0000256" key="1">
    <source>
        <dbReference type="SAM" id="SignalP"/>
    </source>
</evidence>
<feature type="signal peptide" evidence="1">
    <location>
        <begin position="1"/>
        <end position="28"/>
    </location>
</feature>
<keyword evidence="3" id="KW-1185">Reference proteome</keyword>
<protein>
    <recommendedName>
        <fullName evidence="4">Stigma-specific protein, Stig1</fullName>
    </recommendedName>
</protein>
<dbReference type="Proteomes" id="UP000324233">
    <property type="component" value="Chromosome"/>
</dbReference>
<dbReference type="OrthoDB" id="292900at2"/>
<evidence type="ECO:0008006" key="4">
    <source>
        <dbReference type="Google" id="ProtNLM"/>
    </source>
</evidence>
<keyword evidence="1" id="KW-0732">Signal</keyword>
<dbReference type="EMBL" id="CP042997">
    <property type="protein sequence ID" value="QEH32549.1"/>
    <property type="molecule type" value="Genomic_DNA"/>
</dbReference>
<sequence precursor="true">MRFGRWRGVALAFSLAALTGAAAVPARADGYHLHPTLPPEVPAYNYATGGEYFAPPVPYGHYAKDPHGEIAKGLGMVHGLLGKFGGLGHGQGCGLGGCGHGDGCGHGGGCGNGPGCGHGGGGGGCGFCFGKGLFHHGDGGGCGLGGKGCGLFGHGSGAVACGDPVVVSGTGHKKHFAPCHASTVAATSQAAPAPTSQALVAATGQSACGDPGCKIGGIHSHLGNLLNKLHCKFCGGKGCGGCGGLGMGDPCGSCHGGGCNACGGCGLLRKLCSMCGGRGCPNCLKGLGSKAHGLLGSALGLLHHDKFDYFVGPGGPVPLRPGYVPYIVTTRSPRDYFAFPPMNPDVP</sequence>
<name>A0A5B9VWS4_9BACT</name>
<evidence type="ECO:0000313" key="2">
    <source>
        <dbReference type="EMBL" id="QEH32549.1"/>
    </source>
</evidence>
<feature type="chain" id="PRO_5022860338" description="Stigma-specific protein, Stig1" evidence="1">
    <location>
        <begin position="29"/>
        <end position="347"/>
    </location>
</feature>
<gene>
    <name evidence="2" type="ORF">OJF2_10260</name>
</gene>
<organism evidence="2 3">
    <name type="scientific">Aquisphaera giovannonii</name>
    <dbReference type="NCBI Taxonomy" id="406548"/>
    <lineage>
        <taxon>Bacteria</taxon>
        <taxon>Pseudomonadati</taxon>
        <taxon>Planctomycetota</taxon>
        <taxon>Planctomycetia</taxon>
        <taxon>Isosphaerales</taxon>
        <taxon>Isosphaeraceae</taxon>
        <taxon>Aquisphaera</taxon>
    </lineage>
</organism>
<proteinExistence type="predicted"/>
<dbReference type="AlphaFoldDB" id="A0A5B9VWS4"/>
<evidence type="ECO:0000313" key="3">
    <source>
        <dbReference type="Proteomes" id="UP000324233"/>
    </source>
</evidence>
<accession>A0A5B9VWS4</accession>
<reference evidence="2 3" key="1">
    <citation type="submission" date="2019-08" db="EMBL/GenBank/DDBJ databases">
        <title>Deep-cultivation of Planctomycetes and their phenomic and genomic characterization uncovers novel biology.</title>
        <authorList>
            <person name="Wiegand S."/>
            <person name="Jogler M."/>
            <person name="Boedeker C."/>
            <person name="Pinto D."/>
            <person name="Vollmers J."/>
            <person name="Rivas-Marin E."/>
            <person name="Kohn T."/>
            <person name="Peeters S.H."/>
            <person name="Heuer A."/>
            <person name="Rast P."/>
            <person name="Oberbeckmann S."/>
            <person name="Bunk B."/>
            <person name="Jeske O."/>
            <person name="Meyerdierks A."/>
            <person name="Storesund J.E."/>
            <person name="Kallscheuer N."/>
            <person name="Luecker S."/>
            <person name="Lage O.M."/>
            <person name="Pohl T."/>
            <person name="Merkel B.J."/>
            <person name="Hornburger P."/>
            <person name="Mueller R.-W."/>
            <person name="Bruemmer F."/>
            <person name="Labrenz M."/>
            <person name="Spormann A.M."/>
            <person name="Op den Camp H."/>
            <person name="Overmann J."/>
            <person name="Amann R."/>
            <person name="Jetten M.S.M."/>
            <person name="Mascher T."/>
            <person name="Medema M.H."/>
            <person name="Devos D.P."/>
            <person name="Kaster A.-K."/>
            <person name="Ovreas L."/>
            <person name="Rohde M."/>
            <person name="Galperin M.Y."/>
            <person name="Jogler C."/>
        </authorList>
    </citation>
    <scope>NUCLEOTIDE SEQUENCE [LARGE SCALE GENOMIC DNA]</scope>
    <source>
        <strain evidence="2 3">OJF2</strain>
    </source>
</reference>
<dbReference type="KEGG" id="agv:OJF2_10260"/>
<dbReference type="RefSeq" id="WP_148591824.1">
    <property type="nucleotide sequence ID" value="NZ_CP042997.1"/>
</dbReference>